<dbReference type="EMBL" id="BTRK01000002">
    <property type="protein sequence ID" value="GMR38109.1"/>
    <property type="molecule type" value="Genomic_DNA"/>
</dbReference>
<comment type="caution">
    <text evidence="11">The sequence shown here is derived from an EMBL/GenBank/DDBJ whole genome shotgun (WGS) entry which is preliminary data.</text>
</comment>
<evidence type="ECO:0000256" key="2">
    <source>
        <dbReference type="ARBA" id="ARBA00022771"/>
    </source>
</evidence>
<feature type="domain" description="PH" evidence="8">
    <location>
        <begin position="1"/>
        <end position="35"/>
    </location>
</feature>
<dbReference type="InterPro" id="IPR001849">
    <property type="entry name" value="PH_domain"/>
</dbReference>
<keyword evidence="3" id="KW-0862">Zinc</keyword>
<keyword evidence="4 6" id="KW-0238">DNA-binding</keyword>
<sequence>CIVCHRRGDLSEMRMFTTSEKKRETWVAAVRSTMERRRTLMKQLSASKRPFLCTSHFSPSDFNHYDTSGFVLKPYAVPSFNDSEFDSDGVMDVPLSSNGTPNDREEDHPEINDEPANDIADNTKKEQNADIQVPHIGNSPLLFQFTPRDHSDVPSKAQKLKCFVCCQMVVRTEMRLFALNHTKRKAWINSVRSTPEGRRSLMAQLSAVNYPMLCNNHFSPSSFIHAANRVILRGDAIPFFEDSVLNSGSGEHIHGSAVDSSNESRENTLEIKAETVDGFADLNQKEPTSDPFVCLHCGEQFDQMIDLGNHLLDNPTHLEPNERKITIESSLGVEPIDEASIDEQPAPT</sequence>
<evidence type="ECO:0000259" key="10">
    <source>
        <dbReference type="PROSITE" id="PS50950"/>
    </source>
</evidence>
<evidence type="ECO:0000313" key="12">
    <source>
        <dbReference type="Proteomes" id="UP001328107"/>
    </source>
</evidence>
<evidence type="ECO:0000259" key="9">
    <source>
        <dbReference type="PROSITE" id="PS50157"/>
    </source>
</evidence>
<organism evidence="11 12">
    <name type="scientific">Pristionchus mayeri</name>
    <dbReference type="NCBI Taxonomy" id="1317129"/>
    <lineage>
        <taxon>Eukaryota</taxon>
        <taxon>Metazoa</taxon>
        <taxon>Ecdysozoa</taxon>
        <taxon>Nematoda</taxon>
        <taxon>Chromadorea</taxon>
        <taxon>Rhabditida</taxon>
        <taxon>Rhabditina</taxon>
        <taxon>Diplogasteromorpha</taxon>
        <taxon>Diplogasteroidea</taxon>
        <taxon>Neodiplogasteridae</taxon>
        <taxon>Pristionchus</taxon>
    </lineage>
</organism>
<evidence type="ECO:0000259" key="8">
    <source>
        <dbReference type="PROSITE" id="PS50003"/>
    </source>
</evidence>
<dbReference type="GO" id="GO:0003677">
    <property type="term" value="F:DNA binding"/>
    <property type="evidence" value="ECO:0007669"/>
    <property type="project" value="UniProtKB-UniRule"/>
</dbReference>
<dbReference type="SMART" id="SM00980">
    <property type="entry name" value="THAP"/>
    <property type="match status" value="2"/>
</dbReference>
<dbReference type="PROSITE" id="PS50003">
    <property type="entry name" value="PH_DOMAIN"/>
    <property type="match status" value="1"/>
</dbReference>
<feature type="compositionally biased region" description="Basic and acidic residues" evidence="7">
    <location>
        <begin position="102"/>
        <end position="111"/>
    </location>
</feature>
<feature type="region of interest" description="Disordered" evidence="7">
    <location>
        <begin position="88"/>
        <end position="120"/>
    </location>
</feature>
<evidence type="ECO:0000256" key="5">
    <source>
        <dbReference type="PROSITE-ProRule" id="PRU00042"/>
    </source>
</evidence>
<feature type="non-terminal residue" evidence="11">
    <location>
        <position position="348"/>
    </location>
</feature>
<feature type="domain" description="THAP-type" evidence="10">
    <location>
        <begin position="1"/>
        <end position="81"/>
    </location>
</feature>
<keyword evidence="1" id="KW-0479">Metal-binding</keyword>
<dbReference type="AlphaFoldDB" id="A0AAN4ZDR9"/>
<dbReference type="InterPro" id="IPR013087">
    <property type="entry name" value="Znf_C2H2_type"/>
</dbReference>
<evidence type="ECO:0000256" key="7">
    <source>
        <dbReference type="SAM" id="MobiDB-lite"/>
    </source>
</evidence>
<accession>A0AAN4ZDR9</accession>
<gene>
    <name evidence="11" type="ORF">PMAYCL1PPCAC_08304</name>
</gene>
<evidence type="ECO:0000256" key="6">
    <source>
        <dbReference type="PROSITE-ProRule" id="PRU00309"/>
    </source>
</evidence>
<dbReference type="InterPro" id="IPR006612">
    <property type="entry name" value="THAP_Znf"/>
</dbReference>
<name>A0AAN4ZDR9_9BILA</name>
<keyword evidence="2 5" id="KW-0863">Zinc-finger</keyword>
<feature type="domain" description="C2H2-type" evidence="9">
    <location>
        <begin position="292"/>
        <end position="322"/>
    </location>
</feature>
<evidence type="ECO:0000256" key="4">
    <source>
        <dbReference type="ARBA" id="ARBA00023125"/>
    </source>
</evidence>
<keyword evidence="12" id="KW-1185">Reference proteome</keyword>
<evidence type="ECO:0008006" key="13">
    <source>
        <dbReference type="Google" id="ProtNLM"/>
    </source>
</evidence>
<dbReference type="Proteomes" id="UP001328107">
    <property type="component" value="Unassembled WGS sequence"/>
</dbReference>
<feature type="non-terminal residue" evidence="11">
    <location>
        <position position="1"/>
    </location>
</feature>
<feature type="domain" description="THAP-type" evidence="10">
    <location>
        <begin position="153"/>
        <end position="241"/>
    </location>
</feature>
<protein>
    <recommendedName>
        <fullName evidence="13">THAP-type domain-containing protein</fullName>
    </recommendedName>
</protein>
<dbReference type="PROSITE" id="PS50157">
    <property type="entry name" value="ZINC_FINGER_C2H2_2"/>
    <property type="match status" value="1"/>
</dbReference>
<reference evidence="12" key="1">
    <citation type="submission" date="2022-10" db="EMBL/GenBank/DDBJ databases">
        <title>Genome assembly of Pristionchus species.</title>
        <authorList>
            <person name="Yoshida K."/>
            <person name="Sommer R.J."/>
        </authorList>
    </citation>
    <scope>NUCLEOTIDE SEQUENCE [LARGE SCALE GENOMIC DNA]</scope>
    <source>
        <strain evidence="12">RS5460</strain>
    </source>
</reference>
<evidence type="ECO:0000313" key="11">
    <source>
        <dbReference type="EMBL" id="GMR38109.1"/>
    </source>
</evidence>
<dbReference type="GO" id="GO:0008270">
    <property type="term" value="F:zinc ion binding"/>
    <property type="evidence" value="ECO:0007669"/>
    <property type="project" value="UniProtKB-KW"/>
</dbReference>
<evidence type="ECO:0000256" key="1">
    <source>
        <dbReference type="ARBA" id="ARBA00022723"/>
    </source>
</evidence>
<dbReference type="PROSITE" id="PS50950">
    <property type="entry name" value="ZF_THAP"/>
    <property type="match status" value="2"/>
</dbReference>
<evidence type="ECO:0000256" key="3">
    <source>
        <dbReference type="ARBA" id="ARBA00022833"/>
    </source>
</evidence>
<proteinExistence type="predicted"/>